<gene>
    <name evidence="2" type="ORF">Bpfe_012462</name>
</gene>
<accession>A0AAD8BP55</accession>
<dbReference type="Proteomes" id="UP001233172">
    <property type="component" value="Unassembled WGS sequence"/>
</dbReference>
<proteinExistence type="predicted"/>
<evidence type="ECO:0000313" key="3">
    <source>
        <dbReference type="Proteomes" id="UP001233172"/>
    </source>
</evidence>
<organism evidence="2 3">
    <name type="scientific">Biomphalaria pfeifferi</name>
    <name type="common">Bloodfluke planorb</name>
    <name type="synonym">Freshwater snail</name>
    <dbReference type="NCBI Taxonomy" id="112525"/>
    <lineage>
        <taxon>Eukaryota</taxon>
        <taxon>Metazoa</taxon>
        <taxon>Spiralia</taxon>
        <taxon>Lophotrochozoa</taxon>
        <taxon>Mollusca</taxon>
        <taxon>Gastropoda</taxon>
        <taxon>Heterobranchia</taxon>
        <taxon>Euthyneura</taxon>
        <taxon>Panpulmonata</taxon>
        <taxon>Hygrophila</taxon>
        <taxon>Lymnaeoidea</taxon>
        <taxon>Planorbidae</taxon>
        <taxon>Biomphalaria</taxon>
    </lineage>
</organism>
<sequence length="90" mass="10096">MMLRISIYDTSPILVIAFLLATFTSVSRCELTGVNISVERNDNDTCGNVLHIENNNTFEVTANISDGYSFMEIVIPAEDIEYIELNNSFI</sequence>
<evidence type="ECO:0000313" key="2">
    <source>
        <dbReference type="EMBL" id="KAK0058138.1"/>
    </source>
</evidence>
<evidence type="ECO:0000256" key="1">
    <source>
        <dbReference type="SAM" id="SignalP"/>
    </source>
</evidence>
<dbReference type="AlphaFoldDB" id="A0AAD8BP55"/>
<keyword evidence="2" id="KW-0675">Receptor</keyword>
<feature type="chain" id="PRO_5042195673" evidence="1">
    <location>
        <begin position="30"/>
        <end position="90"/>
    </location>
</feature>
<comment type="caution">
    <text evidence="2">The sequence shown here is derived from an EMBL/GenBank/DDBJ whole genome shotgun (WGS) entry which is preliminary data.</text>
</comment>
<feature type="signal peptide" evidence="1">
    <location>
        <begin position="1"/>
        <end position="29"/>
    </location>
</feature>
<protein>
    <submittedName>
        <fullName evidence="2">Secretin receptor</fullName>
    </submittedName>
</protein>
<keyword evidence="3" id="KW-1185">Reference proteome</keyword>
<feature type="non-terminal residue" evidence="2">
    <location>
        <position position="90"/>
    </location>
</feature>
<reference evidence="2" key="2">
    <citation type="submission" date="2023-04" db="EMBL/GenBank/DDBJ databases">
        <authorList>
            <person name="Bu L."/>
            <person name="Lu L."/>
            <person name="Laidemitt M.R."/>
            <person name="Zhang S.M."/>
            <person name="Mutuku M."/>
            <person name="Mkoji G."/>
            <person name="Steinauer M."/>
            <person name="Loker E.S."/>
        </authorList>
    </citation>
    <scope>NUCLEOTIDE SEQUENCE</scope>
    <source>
        <strain evidence="2">KasaAsao</strain>
        <tissue evidence="2">Whole Snail</tissue>
    </source>
</reference>
<name>A0AAD8BP55_BIOPF</name>
<reference evidence="2" key="1">
    <citation type="journal article" date="2023" name="PLoS Negl. Trop. Dis.">
        <title>A genome sequence for Biomphalaria pfeifferi, the major vector snail for the human-infecting parasite Schistosoma mansoni.</title>
        <authorList>
            <person name="Bu L."/>
            <person name="Lu L."/>
            <person name="Laidemitt M.R."/>
            <person name="Zhang S.M."/>
            <person name="Mutuku M."/>
            <person name="Mkoji G."/>
            <person name="Steinauer M."/>
            <person name="Loker E.S."/>
        </authorList>
    </citation>
    <scope>NUCLEOTIDE SEQUENCE</scope>
    <source>
        <strain evidence="2">KasaAsao</strain>
    </source>
</reference>
<keyword evidence="1" id="KW-0732">Signal</keyword>
<dbReference type="EMBL" id="JASAOG010000050">
    <property type="protein sequence ID" value="KAK0058138.1"/>
    <property type="molecule type" value="Genomic_DNA"/>
</dbReference>